<dbReference type="GO" id="GO:0004252">
    <property type="term" value="F:serine-type endopeptidase activity"/>
    <property type="evidence" value="ECO:0007669"/>
    <property type="project" value="UniProtKB-UniRule"/>
</dbReference>
<keyword evidence="5 8" id="KW-0720">Serine protease</keyword>
<dbReference type="PANTHER" id="PTHR42884:SF23">
    <property type="entry name" value="FURIN-LIKE PROTEASE 2"/>
    <property type="match status" value="1"/>
</dbReference>
<evidence type="ECO:0000256" key="3">
    <source>
        <dbReference type="ARBA" id="ARBA00022729"/>
    </source>
</evidence>
<dbReference type="PRINTS" id="PR00723">
    <property type="entry name" value="SUBTILISIN"/>
</dbReference>
<dbReference type="Pfam" id="PF01483">
    <property type="entry name" value="P_proprotein"/>
    <property type="match status" value="1"/>
</dbReference>
<evidence type="ECO:0000256" key="4">
    <source>
        <dbReference type="ARBA" id="ARBA00022801"/>
    </source>
</evidence>
<dbReference type="InterPro" id="IPR002884">
    <property type="entry name" value="P_dom"/>
</dbReference>
<dbReference type="Proteomes" id="UP000596742">
    <property type="component" value="Unassembled WGS sequence"/>
</dbReference>
<proteinExistence type="inferred from homology"/>
<comment type="caution">
    <text evidence="13">The sequence shown here is derived from an EMBL/GenBank/DDBJ whole genome shotgun (WGS) entry which is preliminary data.</text>
</comment>
<evidence type="ECO:0000256" key="9">
    <source>
        <dbReference type="RuleBase" id="RU003355"/>
    </source>
</evidence>
<evidence type="ECO:0000256" key="7">
    <source>
        <dbReference type="PIRSR" id="PIRSR615500-1"/>
    </source>
</evidence>
<evidence type="ECO:0000256" key="10">
    <source>
        <dbReference type="SAM" id="MobiDB-lite"/>
    </source>
</evidence>
<dbReference type="SUPFAM" id="SSF52743">
    <property type="entry name" value="Subtilisin-like"/>
    <property type="match status" value="1"/>
</dbReference>
<dbReference type="InterPro" id="IPR000209">
    <property type="entry name" value="Peptidase_S8/S53_dom"/>
</dbReference>
<evidence type="ECO:0000256" key="1">
    <source>
        <dbReference type="ARBA" id="ARBA00022670"/>
    </source>
</evidence>
<dbReference type="CDD" id="cd04059">
    <property type="entry name" value="Peptidases_S8_Protein_convertases_Kexins_Furin-like"/>
    <property type="match status" value="1"/>
</dbReference>
<feature type="domain" description="P/Homo B" evidence="12">
    <location>
        <begin position="332"/>
        <end position="481"/>
    </location>
</feature>
<accession>A0A8B6CHT3</accession>
<evidence type="ECO:0000256" key="6">
    <source>
        <dbReference type="ARBA" id="ARBA00023157"/>
    </source>
</evidence>
<evidence type="ECO:0000256" key="8">
    <source>
        <dbReference type="PROSITE-ProRule" id="PRU01240"/>
    </source>
</evidence>
<name>A0A8B6CHT3_MYTGA</name>
<evidence type="ECO:0000313" key="14">
    <source>
        <dbReference type="Proteomes" id="UP000596742"/>
    </source>
</evidence>
<evidence type="ECO:0000313" key="13">
    <source>
        <dbReference type="EMBL" id="VDI04948.1"/>
    </source>
</evidence>
<organism evidence="13 14">
    <name type="scientific">Mytilus galloprovincialis</name>
    <name type="common">Mediterranean mussel</name>
    <dbReference type="NCBI Taxonomy" id="29158"/>
    <lineage>
        <taxon>Eukaryota</taxon>
        <taxon>Metazoa</taxon>
        <taxon>Spiralia</taxon>
        <taxon>Lophotrochozoa</taxon>
        <taxon>Mollusca</taxon>
        <taxon>Bivalvia</taxon>
        <taxon>Autobranchia</taxon>
        <taxon>Pteriomorphia</taxon>
        <taxon>Mytilida</taxon>
        <taxon>Mytiloidea</taxon>
        <taxon>Mytilidae</taxon>
        <taxon>Mytilinae</taxon>
        <taxon>Mytilus</taxon>
    </lineage>
</organism>
<reference evidence="13" key="1">
    <citation type="submission" date="2018-11" db="EMBL/GenBank/DDBJ databases">
        <authorList>
            <person name="Alioto T."/>
            <person name="Alioto T."/>
        </authorList>
    </citation>
    <scope>NUCLEOTIDE SEQUENCE</scope>
</reference>
<dbReference type="OrthoDB" id="300641at2759"/>
<dbReference type="EC" id="3.4.21.94" evidence="13"/>
<evidence type="ECO:0000256" key="11">
    <source>
        <dbReference type="SAM" id="Phobius"/>
    </source>
</evidence>
<keyword evidence="11" id="KW-0472">Membrane</keyword>
<comment type="similarity">
    <text evidence="8 9">Belongs to the peptidase S8 family.</text>
</comment>
<evidence type="ECO:0000259" key="12">
    <source>
        <dbReference type="PROSITE" id="PS51829"/>
    </source>
</evidence>
<gene>
    <name evidence="13" type="ORF">MGAL_10B053629</name>
</gene>
<keyword evidence="3" id="KW-0732">Signal</keyword>
<feature type="active site" description="Charge relay system" evidence="7 8">
    <location>
        <position position="346"/>
    </location>
</feature>
<evidence type="ECO:0000256" key="2">
    <source>
        <dbReference type="ARBA" id="ARBA00022685"/>
    </source>
</evidence>
<sequence length="615" mass="67207">MSSDSLSCFDRFLNEEERKVPNRIKRLNVGNGEFTNRIVFTTTREDDPSVWFNRKYPQYEYIGQFLIGNTKYITAQIRQKKTKEVLSTLREDSNIKVLRQSPENGDVSPSMKVDKAWAAGYSGKGITIAILDDGLQTDHPDLAANIDTANDRDVYDNDDDPTPTNGSSHGTETSGFIGAIKDNNVCVVGVAFKSTLLGIRILGALGITDSDEAQALTHYISKVDIYSNSWGPDDGTGFNAPKSITKAALKNGVNNLNIIYGRNGKGVIYVWAAGNGGTTDNCNADGYVNSIYTVAITSVQIGQNAWYSEVCAPVLAAAYGGSKFDKFLTTTTTPSGCKSEGVEGTSYAAPIATGIVALTLEAKSTTTAVSDSIIVTSRDCSSINYLEHVQVDITFSYSRFRGATQLYLVSPSGTISHLLHYRYQDEVDNTAAGNQTWTFMSVHFWKENPIGRWHLEITSYVETVTVTLNSWTLNFFGTSTDPWPSIGQSSTATTKTTTEPKTQTTTVGKTTRSTTKLKTKPTTASTTLVSTSKDANGSIANTYNTNVPMIASIIGAFIAILALVGAVFATYALMKSIRKLETKKQRKSEIPNLYMYDREQNQAVTQIYGRRIDVY</sequence>
<feature type="compositionally biased region" description="Low complexity" evidence="10">
    <location>
        <begin position="491"/>
        <end position="522"/>
    </location>
</feature>
<feature type="active site" description="Charge relay system" evidence="7 8">
    <location>
        <position position="169"/>
    </location>
</feature>
<dbReference type="InterPro" id="IPR036852">
    <property type="entry name" value="Peptidase_S8/S53_dom_sf"/>
</dbReference>
<feature type="region of interest" description="Disordered" evidence="10">
    <location>
        <begin position="146"/>
        <end position="172"/>
    </location>
</feature>
<feature type="transmembrane region" description="Helical" evidence="11">
    <location>
        <begin position="549"/>
        <end position="574"/>
    </location>
</feature>
<keyword evidence="2" id="KW-0165">Cleavage on pair of basic residues</keyword>
<keyword evidence="14" id="KW-1185">Reference proteome</keyword>
<dbReference type="EMBL" id="UYJE01001770">
    <property type="protein sequence ID" value="VDI04948.1"/>
    <property type="molecule type" value="Genomic_DNA"/>
</dbReference>
<evidence type="ECO:0000256" key="5">
    <source>
        <dbReference type="ARBA" id="ARBA00022825"/>
    </source>
</evidence>
<dbReference type="SUPFAM" id="SSF49785">
    <property type="entry name" value="Galactose-binding domain-like"/>
    <property type="match status" value="1"/>
</dbReference>
<keyword evidence="4 8" id="KW-0378">Hydrolase</keyword>
<dbReference type="Pfam" id="PF00082">
    <property type="entry name" value="Peptidase_S8"/>
    <property type="match status" value="1"/>
</dbReference>
<keyword evidence="6" id="KW-1015">Disulfide bond</keyword>
<dbReference type="PROSITE" id="PS00138">
    <property type="entry name" value="SUBTILASE_SER"/>
    <property type="match status" value="1"/>
</dbReference>
<dbReference type="InterPro" id="IPR015500">
    <property type="entry name" value="Peptidase_S8_subtilisin-rel"/>
</dbReference>
<dbReference type="PROSITE" id="PS51829">
    <property type="entry name" value="P_HOMO_B"/>
    <property type="match status" value="1"/>
</dbReference>
<feature type="region of interest" description="Disordered" evidence="10">
    <location>
        <begin position="487"/>
        <end position="522"/>
    </location>
</feature>
<dbReference type="GO" id="GO:0016485">
    <property type="term" value="P:protein processing"/>
    <property type="evidence" value="ECO:0007669"/>
    <property type="project" value="TreeGrafter"/>
</dbReference>
<dbReference type="InterPro" id="IPR008979">
    <property type="entry name" value="Galactose-bd-like_sf"/>
</dbReference>
<dbReference type="PROSITE" id="PS51892">
    <property type="entry name" value="SUBTILASE"/>
    <property type="match status" value="1"/>
</dbReference>
<dbReference type="GO" id="GO:0000139">
    <property type="term" value="C:Golgi membrane"/>
    <property type="evidence" value="ECO:0007669"/>
    <property type="project" value="TreeGrafter"/>
</dbReference>
<dbReference type="InterPro" id="IPR023828">
    <property type="entry name" value="Peptidase_S8_Ser-AS"/>
</dbReference>
<keyword evidence="11" id="KW-0812">Transmembrane</keyword>
<dbReference type="GO" id="GO:0005802">
    <property type="term" value="C:trans-Golgi network"/>
    <property type="evidence" value="ECO:0007669"/>
    <property type="project" value="TreeGrafter"/>
</dbReference>
<keyword evidence="11" id="KW-1133">Transmembrane helix</keyword>
<dbReference type="PANTHER" id="PTHR42884">
    <property type="entry name" value="PROPROTEIN CONVERTASE SUBTILISIN/KEXIN-RELATED"/>
    <property type="match status" value="1"/>
</dbReference>
<dbReference type="AlphaFoldDB" id="A0A8B6CHT3"/>
<dbReference type="Gene3D" id="3.40.50.200">
    <property type="entry name" value="Peptidase S8/S53 domain"/>
    <property type="match status" value="1"/>
</dbReference>
<dbReference type="InterPro" id="IPR023827">
    <property type="entry name" value="Peptidase_S8_Asp-AS"/>
</dbReference>
<dbReference type="PROSITE" id="PS00136">
    <property type="entry name" value="SUBTILASE_ASP"/>
    <property type="match status" value="1"/>
</dbReference>
<keyword evidence="1 8" id="KW-0645">Protease</keyword>
<protein>
    <submittedName>
        <fullName evidence="13">Proprotein convertase subtilisin/kexin type 2</fullName>
        <ecNumber evidence="13">3.4.21.94</ecNumber>
    </submittedName>
</protein>
<feature type="active site" description="Charge relay system" evidence="7 8">
    <location>
        <position position="132"/>
    </location>
</feature>
<dbReference type="InterPro" id="IPR034182">
    <property type="entry name" value="Kexin/furin"/>
</dbReference>